<evidence type="ECO:0000313" key="2">
    <source>
        <dbReference type="Proteomes" id="UP001056120"/>
    </source>
</evidence>
<accession>A0ACB9I9Q0</accession>
<sequence length="384" mass="42530">MLDLITNRVDRHQLKPGDHIYSWRTGLFYSHQGIYVGGNKVIHFTGPENVNSGSGWNLSSSSFSSQRNCDNYECGLNQKSEGGVCVCCLNCFIGTGSLYLYEYGVNKFMFYFKLSVVQAGIMTVAPSDPPQDVIARANYLLQHGFGEYHAIKNNCEDFALYCKTSLLVRTGGSGQVLHQLLHDIGFRGVAIKILLLTELIDINSSQETTFTVGELDSFTHTKVIHFTGPENVNSGSGWNLSSSSLSSQRNCDNYECGLNRKSEGGVCVCCLNCFIGTGSLYLYEYGVNQFTFYFKLSVVQAGIMTVAPSDPPQDVIARANYLLQHGFGEYHAIMNNCEDFALYCKTSLLVRTGGSGQVLHQLLHDIGFRGVAIKVKVENVRFYK</sequence>
<reference evidence="1 2" key="2">
    <citation type="journal article" date="2022" name="Mol. Ecol. Resour.">
        <title>The genomes of chicory, endive, great burdock and yacon provide insights into Asteraceae paleo-polyploidization history and plant inulin production.</title>
        <authorList>
            <person name="Fan W."/>
            <person name="Wang S."/>
            <person name="Wang H."/>
            <person name="Wang A."/>
            <person name="Jiang F."/>
            <person name="Liu H."/>
            <person name="Zhao H."/>
            <person name="Xu D."/>
            <person name="Zhang Y."/>
        </authorList>
    </citation>
    <scope>NUCLEOTIDE SEQUENCE [LARGE SCALE GENOMIC DNA]</scope>
    <source>
        <strain evidence="2">cv. Yunnan</strain>
        <tissue evidence="1">Leaves</tissue>
    </source>
</reference>
<gene>
    <name evidence="1" type="ORF">L1987_26061</name>
</gene>
<proteinExistence type="predicted"/>
<reference evidence="2" key="1">
    <citation type="journal article" date="2022" name="Mol. Ecol. Resour.">
        <title>The genomes of chicory, endive, great burdock and yacon provide insights into Asteraceae palaeo-polyploidization history and plant inulin production.</title>
        <authorList>
            <person name="Fan W."/>
            <person name="Wang S."/>
            <person name="Wang H."/>
            <person name="Wang A."/>
            <person name="Jiang F."/>
            <person name="Liu H."/>
            <person name="Zhao H."/>
            <person name="Xu D."/>
            <person name="Zhang Y."/>
        </authorList>
    </citation>
    <scope>NUCLEOTIDE SEQUENCE [LARGE SCALE GENOMIC DNA]</scope>
    <source>
        <strain evidence="2">cv. Yunnan</strain>
    </source>
</reference>
<name>A0ACB9I9Q0_9ASTR</name>
<keyword evidence="2" id="KW-1185">Reference proteome</keyword>
<comment type="caution">
    <text evidence="1">The sequence shown here is derived from an EMBL/GenBank/DDBJ whole genome shotgun (WGS) entry which is preliminary data.</text>
</comment>
<dbReference type="Proteomes" id="UP001056120">
    <property type="component" value="Linkage Group LG09"/>
</dbReference>
<dbReference type="EMBL" id="CM042026">
    <property type="protein sequence ID" value="KAI3804486.1"/>
    <property type="molecule type" value="Genomic_DNA"/>
</dbReference>
<evidence type="ECO:0000313" key="1">
    <source>
        <dbReference type="EMBL" id="KAI3804486.1"/>
    </source>
</evidence>
<organism evidence="1 2">
    <name type="scientific">Smallanthus sonchifolius</name>
    <dbReference type="NCBI Taxonomy" id="185202"/>
    <lineage>
        <taxon>Eukaryota</taxon>
        <taxon>Viridiplantae</taxon>
        <taxon>Streptophyta</taxon>
        <taxon>Embryophyta</taxon>
        <taxon>Tracheophyta</taxon>
        <taxon>Spermatophyta</taxon>
        <taxon>Magnoliopsida</taxon>
        <taxon>eudicotyledons</taxon>
        <taxon>Gunneridae</taxon>
        <taxon>Pentapetalae</taxon>
        <taxon>asterids</taxon>
        <taxon>campanulids</taxon>
        <taxon>Asterales</taxon>
        <taxon>Asteraceae</taxon>
        <taxon>Asteroideae</taxon>
        <taxon>Heliantheae alliance</taxon>
        <taxon>Millerieae</taxon>
        <taxon>Smallanthus</taxon>
    </lineage>
</organism>
<protein>
    <submittedName>
        <fullName evidence="1">Uncharacterized protein</fullName>
    </submittedName>
</protein>